<dbReference type="PROSITE" id="PS01047">
    <property type="entry name" value="HMA_1"/>
    <property type="match status" value="1"/>
</dbReference>
<dbReference type="InterPro" id="IPR036163">
    <property type="entry name" value="HMA_dom_sf"/>
</dbReference>
<dbReference type="PROSITE" id="PS50846">
    <property type="entry name" value="HMA_2"/>
    <property type="match status" value="1"/>
</dbReference>
<sequence length="71" mass="7779">MIKKNYNIEGMHCGACSTGIEMFLSNTEGVKSAKVSYESKKAEVEYDESRLKDGDIIKTIEEAGFKASPVA</sequence>
<comment type="caution">
    <text evidence="3">The sequence shown here is derived from an EMBL/GenBank/DDBJ whole genome shotgun (WGS) entry which is preliminary data.</text>
</comment>
<dbReference type="Gene3D" id="3.30.70.100">
    <property type="match status" value="1"/>
</dbReference>
<protein>
    <submittedName>
        <fullName evidence="3">Copper-translocating P-type ATPase CopA</fullName>
    </submittedName>
</protein>
<gene>
    <name evidence="3" type="ORF">US36_C0017G0012</name>
</gene>
<dbReference type="SUPFAM" id="SSF55008">
    <property type="entry name" value="HMA, heavy metal-associated domain"/>
    <property type="match status" value="1"/>
</dbReference>
<dbReference type="PANTHER" id="PTHR46594">
    <property type="entry name" value="P-TYPE CATION-TRANSPORTING ATPASE"/>
    <property type="match status" value="1"/>
</dbReference>
<reference evidence="3 4" key="1">
    <citation type="journal article" date="2015" name="Nature">
        <title>rRNA introns, odd ribosomes, and small enigmatic genomes across a large radiation of phyla.</title>
        <authorList>
            <person name="Brown C.T."/>
            <person name="Hug L.A."/>
            <person name="Thomas B.C."/>
            <person name="Sharon I."/>
            <person name="Castelle C.J."/>
            <person name="Singh A."/>
            <person name="Wilkins M.J."/>
            <person name="Williams K.H."/>
            <person name="Banfield J.F."/>
        </authorList>
    </citation>
    <scope>NUCLEOTIDE SEQUENCE [LARGE SCALE GENOMIC DNA]</scope>
</reference>
<dbReference type="FunFam" id="3.30.70.100:FF:000005">
    <property type="entry name" value="Copper-exporting P-type ATPase A"/>
    <property type="match status" value="1"/>
</dbReference>
<feature type="domain" description="HMA" evidence="2">
    <location>
        <begin position="2"/>
        <end position="68"/>
    </location>
</feature>
<evidence type="ECO:0000259" key="2">
    <source>
        <dbReference type="PROSITE" id="PS50846"/>
    </source>
</evidence>
<name>A0A0G0IBK8_9BACT</name>
<organism evidence="3 4">
    <name type="scientific">Candidatus Wolfebacteria bacterium GW2011_GWC1_37_10</name>
    <dbReference type="NCBI Taxonomy" id="1619010"/>
    <lineage>
        <taxon>Bacteria</taxon>
        <taxon>Candidatus Wolfeibacteriota</taxon>
    </lineage>
</organism>
<dbReference type="AlphaFoldDB" id="A0A0G0IBK8"/>
<proteinExistence type="predicted"/>
<evidence type="ECO:0000256" key="1">
    <source>
        <dbReference type="ARBA" id="ARBA00022723"/>
    </source>
</evidence>
<dbReference type="InterPro" id="IPR017969">
    <property type="entry name" value="Heavy-metal-associated_CS"/>
</dbReference>
<dbReference type="Proteomes" id="UP000034044">
    <property type="component" value="Unassembled WGS sequence"/>
</dbReference>
<keyword evidence="1" id="KW-0479">Metal-binding</keyword>
<evidence type="ECO:0000313" key="3">
    <source>
        <dbReference type="EMBL" id="KKQ21594.1"/>
    </source>
</evidence>
<dbReference type="EMBL" id="LBSR01000017">
    <property type="protein sequence ID" value="KKQ21594.1"/>
    <property type="molecule type" value="Genomic_DNA"/>
</dbReference>
<dbReference type="CDD" id="cd00371">
    <property type="entry name" value="HMA"/>
    <property type="match status" value="1"/>
</dbReference>
<accession>A0A0G0IBK8</accession>
<dbReference type="Pfam" id="PF00403">
    <property type="entry name" value="HMA"/>
    <property type="match status" value="1"/>
</dbReference>
<dbReference type="InterPro" id="IPR006121">
    <property type="entry name" value="HMA_dom"/>
</dbReference>
<evidence type="ECO:0000313" key="4">
    <source>
        <dbReference type="Proteomes" id="UP000034044"/>
    </source>
</evidence>
<dbReference type="PANTHER" id="PTHR46594:SF4">
    <property type="entry name" value="P-TYPE CATION-TRANSPORTING ATPASE"/>
    <property type="match status" value="1"/>
</dbReference>
<dbReference type="PRINTS" id="PR00942">
    <property type="entry name" value="CUATPASEI"/>
</dbReference>
<dbReference type="GO" id="GO:0046872">
    <property type="term" value="F:metal ion binding"/>
    <property type="evidence" value="ECO:0007669"/>
    <property type="project" value="UniProtKB-KW"/>
</dbReference>